<dbReference type="AlphaFoldDB" id="A0AA41KL37"/>
<keyword evidence="4" id="KW-1185">Reference proteome</keyword>
<dbReference type="EMBL" id="JAHQXE010000003">
    <property type="protein sequence ID" value="MBV0902484.1"/>
    <property type="molecule type" value="Genomic_DNA"/>
</dbReference>
<feature type="region of interest" description="Disordered" evidence="1">
    <location>
        <begin position="1"/>
        <end position="24"/>
    </location>
</feature>
<evidence type="ECO:0000313" key="4">
    <source>
        <dbReference type="Proteomes" id="UP001166304"/>
    </source>
</evidence>
<accession>A0AA41KL37</accession>
<comment type="caution">
    <text evidence="3">The sequence shown here is derived from an EMBL/GenBank/DDBJ whole genome shotgun (WGS) entry which is preliminary data.</text>
</comment>
<sequence>MTDGGVDAFDHLRPADDDDRTGGGVSDGIYRVVGTGAERVTLLRVADADGRRGHTGEVVTVSRDALAAFAPTENPDADPSVVERAATRLDGVRWSLRLLWRAVAARPLAGGTAVALVLVGAFGAGRVPLPDAAMSALVVAGGLALAYLAHRGPS</sequence>
<evidence type="ECO:0000256" key="1">
    <source>
        <dbReference type="SAM" id="MobiDB-lite"/>
    </source>
</evidence>
<dbReference type="RefSeq" id="WP_174242960.1">
    <property type="nucleotide sequence ID" value="NZ_JAHQXE010000003.1"/>
</dbReference>
<name>A0AA41KL37_9EURY</name>
<proteinExistence type="predicted"/>
<organism evidence="3 4">
    <name type="scientific">Haloarcula salina</name>
    <dbReference type="NCBI Taxonomy" id="1429914"/>
    <lineage>
        <taxon>Archaea</taxon>
        <taxon>Methanobacteriati</taxon>
        <taxon>Methanobacteriota</taxon>
        <taxon>Stenosarchaea group</taxon>
        <taxon>Halobacteria</taxon>
        <taxon>Halobacteriales</taxon>
        <taxon>Haloarculaceae</taxon>
        <taxon>Haloarcula</taxon>
    </lineage>
</organism>
<keyword evidence="2" id="KW-0472">Membrane</keyword>
<keyword evidence="2" id="KW-1133">Transmembrane helix</keyword>
<dbReference type="Proteomes" id="UP001166304">
    <property type="component" value="Unassembled WGS sequence"/>
</dbReference>
<evidence type="ECO:0000313" key="3">
    <source>
        <dbReference type="EMBL" id="MBV0902484.1"/>
    </source>
</evidence>
<feature type="transmembrane region" description="Helical" evidence="2">
    <location>
        <begin position="98"/>
        <end position="120"/>
    </location>
</feature>
<reference evidence="3" key="1">
    <citation type="submission" date="2021-06" db="EMBL/GenBank/DDBJ databases">
        <title>New haloarchaea isolates fom saline soil.</title>
        <authorList>
            <person name="Duran-Viseras A."/>
            <person name="Sanchez-Porro C.S."/>
            <person name="Ventosa A."/>
        </authorList>
    </citation>
    <scope>NUCLEOTIDE SEQUENCE</scope>
    <source>
        <strain evidence="3">JCM 18369</strain>
    </source>
</reference>
<keyword evidence="2" id="KW-0812">Transmembrane</keyword>
<feature type="transmembrane region" description="Helical" evidence="2">
    <location>
        <begin position="132"/>
        <end position="149"/>
    </location>
</feature>
<protein>
    <submittedName>
        <fullName evidence="3">Uncharacterized protein</fullName>
    </submittedName>
</protein>
<evidence type="ECO:0000256" key="2">
    <source>
        <dbReference type="SAM" id="Phobius"/>
    </source>
</evidence>
<gene>
    <name evidence="3" type="ORF">KTS37_11860</name>
</gene>